<dbReference type="Gene3D" id="1.10.10.2910">
    <property type="match status" value="1"/>
</dbReference>
<organism evidence="2 3">
    <name type="scientific">Paenibacillus hodogayensis</name>
    <dbReference type="NCBI Taxonomy" id="279208"/>
    <lineage>
        <taxon>Bacteria</taxon>
        <taxon>Bacillati</taxon>
        <taxon>Bacillota</taxon>
        <taxon>Bacilli</taxon>
        <taxon>Bacillales</taxon>
        <taxon>Paenibacillaceae</taxon>
        <taxon>Paenibacillus</taxon>
    </lineage>
</organism>
<proteinExistence type="predicted"/>
<dbReference type="PANTHER" id="PTHR43236:SF1">
    <property type="entry name" value="BLL7220 PROTEIN"/>
    <property type="match status" value="1"/>
</dbReference>
<dbReference type="InterPro" id="IPR052345">
    <property type="entry name" value="Rad_response_metalloprotease"/>
</dbReference>
<feature type="domain" description="IrrE N-terminal-like" evidence="1">
    <location>
        <begin position="91"/>
        <end position="190"/>
    </location>
</feature>
<dbReference type="RefSeq" id="WP_344908913.1">
    <property type="nucleotide sequence ID" value="NZ_BAAAYO010000006.1"/>
</dbReference>
<gene>
    <name evidence="2" type="ORF">ACFFNY_30085</name>
</gene>
<evidence type="ECO:0000313" key="3">
    <source>
        <dbReference type="Proteomes" id="UP001589619"/>
    </source>
</evidence>
<evidence type="ECO:0000259" key="1">
    <source>
        <dbReference type="Pfam" id="PF06114"/>
    </source>
</evidence>
<dbReference type="Proteomes" id="UP001589619">
    <property type="component" value="Unassembled WGS sequence"/>
</dbReference>
<dbReference type="PANTHER" id="PTHR43236">
    <property type="entry name" value="ANTITOXIN HIGA1"/>
    <property type="match status" value="1"/>
</dbReference>
<protein>
    <submittedName>
        <fullName evidence="2">ImmA/IrrE family metallo-endopeptidase</fullName>
    </submittedName>
</protein>
<evidence type="ECO:0000313" key="2">
    <source>
        <dbReference type="EMBL" id="MFB9755852.1"/>
    </source>
</evidence>
<accession>A0ABV5W5K3</accession>
<name>A0ABV5W5K3_9BACL</name>
<reference evidence="2 3" key="1">
    <citation type="submission" date="2024-09" db="EMBL/GenBank/DDBJ databases">
        <authorList>
            <person name="Sun Q."/>
            <person name="Mori K."/>
        </authorList>
    </citation>
    <scope>NUCLEOTIDE SEQUENCE [LARGE SCALE GENOMIC DNA]</scope>
    <source>
        <strain evidence="2 3">JCM 12520</strain>
    </source>
</reference>
<dbReference type="Pfam" id="PF06114">
    <property type="entry name" value="Peptidase_M78"/>
    <property type="match status" value="1"/>
</dbReference>
<dbReference type="EMBL" id="JBHMAG010000018">
    <property type="protein sequence ID" value="MFB9755852.1"/>
    <property type="molecule type" value="Genomic_DNA"/>
</dbReference>
<dbReference type="InterPro" id="IPR010359">
    <property type="entry name" value="IrrE_HExxH"/>
</dbReference>
<sequence length="222" mass="25357">MSRSNVGYIAREQMERITERILSDYGFEPDDKQVRPVPIEEIVEFHYDLQIAWETIDQLDSDGVVMAAIFPDRKLIILNESQRRLFEEKIGTYHFTLAHELGHWVLHAADGAMLRSVAPAAASPYYCRSLSHKPAEEIQADLFAGCLLMPRAMMERAVRQLSMLGRFRLHHLYRLAECLKVSVSAVSVRLEQLGHIRMGSDGRIGRPDKEKAACHEQLTLDL</sequence>
<comment type="caution">
    <text evidence="2">The sequence shown here is derived from an EMBL/GenBank/DDBJ whole genome shotgun (WGS) entry which is preliminary data.</text>
</comment>
<keyword evidence="3" id="KW-1185">Reference proteome</keyword>